<comment type="caution">
    <text evidence="1">The sequence shown here is derived from an EMBL/GenBank/DDBJ whole genome shotgun (WGS) entry which is preliminary data.</text>
</comment>
<sequence length="113" mass="13004">MFKDTVKEKWYDLNPPLLDAMFGSVPKCFADVKNGHKLCGCCKGHLDESLSHGPAVLHWSLLRLTVLTAMSKFLPAVQVSNCTQPKNVYLWLRTWHLCMDRKRVRSMIWSLDV</sequence>
<gene>
    <name evidence="1" type="ORF">EG68_00534</name>
</gene>
<dbReference type="EMBL" id="JTDE01000142">
    <property type="protein sequence ID" value="KAF7262188.1"/>
    <property type="molecule type" value="Genomic_DNA"/>
</dbReference>
<reference evidence="1" key="1">
    <citation type="submission" date="2019-07" db="EMBL/GenBank/DDBJ databases">
        <title>Annotation for the trematode Paragonimus miyazaki's.</title>
        <authorList>
            <person name="Choi Y.-J."/>
        </authorList>
    </citation>
    <scope>NUCLEOTIDE SEQUENCE</scope>
    <source>
        <strain evidence="1">Japan</strain>
    </source>
</reference>
<evidence type="ECO:0000313" key="2">
    <source>
        <dbReference type="Proteomes" id="UP000822476"/>
    </source>
</evidence>
<dbReference type="Proteomes" id="UP000822476">
    <property type="component" value="Unassembled WGS sequence"/>
</dbReference>
<dbReference type="AlphaFoldDB" id="A0A8S9ZCB7"/>
<evidence type="ECO:0000313" key="1">
    <source>
        <dbReference type="EMBL" id="KAF7262188.1"/>
    </source>
</evidence>
<keyword evidence="2" id="KW-1185">Reference proteome</keyword>
<organism evidence="1 2">
    <name type="scientific">Paragonimus skrjabini miyazakii</name>
    <dbReference type="NCBI Taxonomy" id="59628"/>
    <lineage>
        <taxon>Eukaryota</taxon>
        <taxon>Metazoa</taxon>
        <taxon>Spiralia</taxon>
        <taxon>Lophotrochozoa</taxon>
        <taxon>Platyhelminthes</taxon>
        <taxon>Trematoda</taxon>
        <taxon>Digenea</taxon>
        <taxon>Plagiorchiida</taxon>
        <taxon>Troglotremata</taxon>
        <taxon>Troglotrematidae</taxon>
        <taxon>Paragonimus</taxon>
    </lineage>
</organism>
<accession>A0A8S9ZCB7</accession>
<name>A0A8S9ZCB7_9TREM</name>
<proteinExistence type="predicted"/>
<protein>
    <submittedName>
        <fullName evidence="1">Uncharacterized protein</fullName>
    </submittedName>
</protein>